<evidence type="ECO:0000313" key="4">
    <source>
        <dbReference type="Proteomes" id="UP000193467"/>
    </source>
</evidence>
<dbReference type="AlphaFoldDB" id="A0A1Y2E5U5"/>
<dbReference type="EMBL" id="MCGR01000063">
    <property type="protein sequence ID" value="ORY66646.1"/>
    <property type="molecule type" value="Genomic_DNA"/>
</dbReference>
<protein>
    <recommendedName>
        <fullName evidence="2">C2H2-type domain-containing protein</fullName>
    </recommendedName>
</protein>
<keyword evidence="1" id="KW-0862">Zinc</keyword>
<name>A0A1Y2E5U5_9BASI</name>
<comment type="caution">
    <text evidence="3">The sequence shown here is derived from an EMBL/GenBank/DDBJ whole genome shotgun (WGS) entry which is preliminary data.</text>
</comment>
<dbReference type="OrthoDB" id="8117402at2759"/>
<dbReference type="InterPro" id="IPR013087">
    <property type="entry name" value="Znf_C2H2_type"/>
</dbReference>
<keyword evidence="4" id="KW-1185">Reference proteome</keyword>
<dbReference type="PROSITE" id="PS00028">
    <property type="entry name" value="ZINC_FINGER_C2H2_1"/>
    <property type="match status" value="1"/>
</dbReference>
<dbReference type="PROSITE" id="PS50157">
    <property type="entry name" value="ZINC_FINGER_C2H2_2"/>
    <property type="match status" value="1"/>
</dbReference>
<feature type="domain" description="C2H2-type" evidence="2">
    <location>
        <begin position="36"/>
        <end position="64"/>
    </location>
</feature>
<keyword evidence="1" id="KW-0863">Zinc-finger</keyword>
<dbReference type="InParanoid" id="A0A1Y2E5U5"/>
<evidence type="ECO:0000259" key="2">
    <source>
        <dbReference type="PROSITE" id="PS50157"/>
    </source>
</evidence>
<dbReference type="Proteomes" id="UP000193467">
    <property type="component" value="Unassembled WGS sequence"/>
</dbReference>
<dbReference type="GO" id="GO:0008270">
    <property type="term" value="F:zinc ion binding"/>
    <property type="evidence" value="ECO:0007669"/>
    <property type="project" value="UniProtKB-KW"/>
</dbReference>
<proteinExistence type="predicted"/>
<organism evidence="3 4">
    <name type="scientific">Leucosporidium creatinivorum</name>
    <dbReference type="NCBI Taxonomy" id="106004"/>
    <lineage>
        <taxon>Eukaryota</taxon>
        <taxon>Fungi</taxon>
        <taxon>Dikarya</taxon>
        <taxon>Basidiomycota</taxon>
        <taxon>Pucciniomycotina</taxon>
        <taxon>Microbotryomycetes</taxon>
        <taxon>Leucosporidiales</taxon>
        <taxon>Leucosporidium</taxon>
    </lineage>
</organism>
<reference evidence="3 4" key="1">
    <citation type="submission" date="2016-07" db="EMBL/GenBank/DDBJ databases">
        <title>Pervasive Adenine N6-methylation of Active Genes in Fungi.</title>
        <authorList>
            <consortium name="DOE Joint Genome Institute"/>
            <person name="Mondo S.J."/>
            <person name="Dannebaum R.O."/>
            <person name="Kuo R.C."/>
            <person name="Labutti K."/>
            <person name="Haridas S."/>
            <person name="Kuo A."/>
            <person name="Salamov A."/>
            <person name="Ahrendt S.R."/>
            <person name="Lipzen A."/>
            <person name="Sullivan W."/>
            <person name="Andreopoulos W.B."/>
            <person name="Clum A."/>
            <person name="Lindquist E."/>
            <person name="Daum C."/>
            <person name="Ramamoorthy G.K."/>
            <person name="Gryganskyi A."/>
            <person name="Culley D."/>
            <person name="Magnuson J.K."/>
            <person name="James T.Y."/>
            <person name="O'Malley M.A."/>
            <person name="Stajich J.E."/>
            <person name="Spatafora J.W."/>
            <person name="Visel A."/>
            <person name="Grigoriev I.V."/>
        </authorList>
    </citation>
    <scope>NUCLEOTIDE SEQUENCE [LARGE SCALE GENOMIC DNA]</scope>
    <source>
        <strain evidence="3 4">62-1032</strain>
    </source>
</reference>
<keyword evidence="1" id="KW-0479">Metal-binding</keyword>
<accession>A0A1Y2E5U5</accession>
<gene>
    <name evidence="3" type="ORF">BCR35DRAFT_308510</name>
</gene>
<sequence>MQSHLKSHLGIRDCESPFPTFCRLENPSLTLRSPTVDCPHCPKKFSRRHDRARHCAAVHDSHIPNDHARSAHDEDEEAFEG</sequence>
<evidence type="ECO:0000313" key="3">
    <source>
        <dbReference type="EMBL" id="ORY66646.1"/>
    </source>
</evidence>
<evidence type="ECO:0000256" key="1">
    <source>
        <dbReference type="PROSITE-ProRule" id="PRU00042"/>
    </source>
</evidence>